<proteinExistence type="predicted"/>
<dbReference type="RefSeq" id="XP_001747908.1">
    <property type="nucleotide sequence ID" value="XM_001747856.1"/>
</dbReference>
<evidence type="ECO:0000256" key="6">
    <source>
        <dbReference type="ARBA" id="ARBA00023136"/>
    </source>
</evidence>
<dbReference type="Proteomes" id="UP000001357">
    <property type="component" value="Unassembled WGS sequence"/>
</dbReference>
<gene>
    <name evidence="10" type="ORF">MONBRDRAFT_27531</name>
</gene>
<dbReference type="OMA" id="DWFWPWW"/>
<keyword evidence="4 9" id="KW-0812">Transmembrane</keyword>
<dbReference type="GO" id="GO:0038023">
    <property type="term" value="F:signaling receptor activity"/>
    <property type="evidence" value="ECO:0007669"/>
    <property type="project" value="InterPro"/>
</dbReference>
<name>A9V5J7_MONBE</name>
<reference evidence="10 11" key="1">
    <citation type="journal article" date="2008" name="Nature">
        <title>The genome of the choanoflagellate Monosiga brevicollis and the origin of metazoans.</title>
        <authorList>
            <consortium name="JGI Sequencing"/>
            <person name="King N."/>
            <person name="Westbrook M.J."/>
            <person name="Young S.L."/>
            <person name="Kuo A."/>
            <person name="Abedin M."/>
            <person name="Chapman J."/>
            <person name="Fairclough S."/>
            <person name="Hellsten U."/>
            <person name="Isogai Y."/>
            <person name="Letunic I."/>
            <person name="Marr M."/>
            <person name="Pincus D."/>
            <person name="Putnam N."/>
            <person name="Rokas A."/>
            <person name="Wright K.J."/>
            <person name="Zuzow R."/>
            <person name="Dirks W."/>
            <person name="Good M."/>
            <person name="Goodstein D."/>
            <person name="Lemons D."/>
            <person name="Li W."/>
            <person name="Lyons J.B."/>
            <person name="Morris A."/>
            <person name="Nichols S."/>
            <person name="Richter D.J."/>
            <person name="Salamov A."/>
            <person name="Bork P."/>
            <person name="Lim W.A."/>
            <person name="Manning G."/>
            <person name="Miller W.T."/>
            <person name="McGinnis W."/>
            <person name="Shapiro H."/>
            <person name="Tjian R."/>
            <person name="Grigoriev I.V."/>
            <person name="Rokhsar D."/>
        </authorList>
    </citation>
    <scope>NUCLEOTIDE SEQUENCE [LARGE SCALE GENOMIC DNA]</scope>
    <source>
        <strain evidence="11">MX1 / ATCC 50154</strain>
    </source>
</reference>
<feature type="compositionally biased region" description="Acidic residues" evidence="8">
    <location>
        <begin position="1182"/>
        <end position="1193"/>
    </location>
</feature>
<dbReference type="EMBL" id="CH991560">
    <property type="protein sequence ID" value="EDQ87295.1"/>
    <property type="molecule type" value="Genomic_DNA"/>
</dbReference>
<dbReference type="AlphaFoldDB" id="A9V5J7"/>
<keyword evidence="3" id="KW-1003">Cell membrane</keyword>
<feature type="compositionally biased region" description="Low complexity" evidence="8">
    <location>
        <begin position="1053"/>
        <end position="1062"/>
    </location>
</feature>
<dbReference type="GO" id="GO:0071939">
    <property type="term" value="P:vitamin A import into cell"/>
    <property type="evidence" value="ECO:0000318"/>
    <property type="project" value="GO_Central"/>
</dbReference>
<evidence type="ECO:0000256" key="2">
    <source>
        <dbReference type="ARBA" id="ARBA00022448"/>
    </source>
</evidence>
<feature type="compositionally biased region" description="Polar residues" evidence="8">
    <location>
        <begin position="1111"/>
        <end position="1120"/>
    </location>
</feature>
<feature type="compositionally biased region" description="Basic and acidic residues" evidence="8">
    <location>
        <begin position="1085"/>
        <end position="1098"/>
    </location>
</feature>
<keyword evidence="6 9" id="KW-0472">Membrane</keyword>
<feature type="region of interest" description="Disordered" evidence="8">
    <location>
        <begin position="1044"/>
        <end position="1193"/>
    </location>
</feature>
<organism evidence="10 11">
    <name type="scientific">Monosiga brevicollis</name>
    <name type="common">Choanoflagellate</name>
    <dbReference type="NCBI Taxonomy" id="81824"/>
    <lineage>
        <taxon>Eukaryota</taxon>
        <taxon>Choanoflagellata</taxon>
        <taxon>Craspedida</taxon>
        <taxon>Salpingoecidae</taxon>
        <taxon>Monosiga</taxon>
    </lineage>
</organism>
<evidence type="ECO:0000256" key="3">
    <source>
        <dbReference type="ARBA" id="ARBA00022475"/>
    </source>
</evidence>
<feature type="transmembrane region" description="Helical" evidence="9">
    <location>
        <begin position="494"/>
        <end position="513"/>
    </location>
</feature>
<evidence type="ECO:0000256" key="4">
    <source>
        <dbReference type="ARBA" id="ARBA00022692"/>
    </source>
</evidence>
<comment type="subcellular location">
    <subcellularLocation>
        <location evidence="1">Cell membrane</location>
        <topology evidence="1">Multi-pass membrane protein</topology>
    </subcellularLocation>
</comment>
<feature type="transmembrane region" description="Helical" evidence="9">
    <location>
        <begin position="677"/>
        <end position="696"/>
    </location>
</feature>
<keyword evidence="5 9" id="KW-1133">Transmembrane helix</keyword>
<dbReference type="PANTHER" id="PTHR21444:SF15">
    <property type="entry name" value="RECEPTOR FOR RETINOL UPTAKE STRA6"/>
    <property type="match status" value="1"/>
</dbReference>
<evidence type="ECO:0000256" key="7">
    <source>
        <dbReference type="ARBA" id="ARBA00023170"/>
    </source>
</evidence>
<keyword evidence="11" id="KW-1185">Reference proteome</keyword>
<feature type="transmembrane region" description="Helical" evidence="9">
    <location>
        <begin position="736"/>
        <end position="766"/>
    </location>
</feature>
<feature type="transmembrane region" description="Helical" evidence="9">
    <location>
        <begin position="819"/>
        <end position="835"/>
    </location>
</feature>
<evidence type="ECO:0000256" key="5">
    <source>
        <dbReference type="ARBA" id="ARBA00022989"/>
    </source>
</evidence>
<dbReference type="GO" id="GO:0005886">
    <property type="term" value="C:plasma membrane"/>
    <property type="evidence" value="ECO:0000318"/>
    <property type="project" value="GO_Central"/>
</dbReference>
<dbReference type="GeneID" id="5893104"/>
<keyword evidence="7" id="KW-0675">Receptor</keyword>
<dbReference type="eggNOG" id="ENOG502RN9Z">
    <property type="taxonomic scope" value="Eukaryota"/>
</dbReference>
<keyword evidence="2" id="KW-0813">Transport</keyword>
<evidence type="ECO:0000313" key="10">
    <source>
        <dbReference type="EMBL" id="EDQ87295.1"/>
    </source>
</evidence>
<evidence type="ECO:0000256" key="8">
    <source>
        <dbReference type="SAM" id="MobiDB-lite"/>
    </source>
</evidence>
<feature type="transmembrane region" description="Helical" evidence="9">
    <location>
        <begin position="461"/>
        <end position="482"/>
    </location>
</feature>
<dbReference type="KEGG" id="mbr:MONBRDRAFT_27531"/>
<evidence type="ECO:0000313" key="11">
    <source>
        <dbReference type="Proteomes" id="UP000001357"/>
    </source>
</evidence>
<accession>A9V5J7</accession>
<evidence type="ECO:0000256" key="1">
    <source>
        <dbReference type="ARBA" id="ARBA00004651"/>
    </source>
</evidence>
<dbReference type="InterPro" id="IPR026612">
    <property type="entry name" value="STRA6-like"/>
</dbReference>
<feature type="transmembrane region" description="Helical" evidence="9">
    <location>
        <begin position="786"/>
        <end position="807"/>
    </location>
</feature>
<dbReference type="PANTHER" id="PTHR21444">
    <property type="entry name" value="COILED-COIL DOMAIN-CONTAINING PROTEIN 180"/>
    <property type="match status" value="1"/>
</dbReference>
<feature type="region of interest" description="Disordered" evidence="8">
    <location>
        <begin position="944"/>
        <end position="982"/>
    </location>
</feature>
<feature type="transmembrane region" description="Helical" evidence="9">
    <location>
        <begin position="20"/>
        <end position="40"/>
    </location>
</feature>
<dbReference type="Pfam" id="PF14752">
    <property type="entry name" value="RBP_receptor"/>
    <property type="match status" value="2"/>
</dbReference>
<sequence>MSQPFPSERQRDGFRFSGFAFIFPYVGAAAFGSGAINLLCRSPVAIASEFFIQGTLVFRECCKARAVRASGMLGKRPKPEACPPSNRSASIGRWPSMPHLLSIVALAFVLVAFMPHDVKAITPEQIQSWLTTNTSELSPTALSRLQNLPPTLYFTLPDDSLLRYSRENPHCGRSSNSSFCLQSRPTSSWLGLVAAHFPTGIESNRLQHLNDTQLVIVGSRLVNVSESADHLGAFAALYLDLATPALSTSLFGTKVEMAFTCDRNITLPDFPAVAARTTDGIEAGIPTRRYHLDVHHDCACHDPHDYDKCSYFSIKFDKVDAVTHWRNSADERQGDVTKCMKSFTNDLSFLWGLSLGIILLDIERCPDQGNCLSRLRPADVIYERPLGTLRYVLTFGWMDALTPPAHLLETDEIAWPTAAGFGAISIVVPAFTNNALPLTGILTILIFFIPLILCKYARTQTIGLVAGAAYSVAVLEQVWSAIACFGERQSAINVLAMIPPTVCITYLAAWYWWQIAKRAQYLYDRLKGNVHEEPTWRELQINKLDRRPYIRALLARVPRASLTPSFGYQAFRATLTGADHYMVPTRLLCAVGLSICCTISITPSMYSAASLLGAMAEFAMSSGHCCEGRQCDPTPGAELWVADWLTMGVGVQLGHGEECRKDQIVIRHALSAGIPSAATLVGFALCISLMHTLVVYRKRMLLLFRGQPDFIIKPVPVRESISAALKYGGTQVASTLAALALGTVVFTVLAIFIVITTVLPIMNLYGDWFWPWWFRFAIFDAETGQPGFLAMVLVNYWTLMLITWLAFRMDPNDRGLQRRGLFHVFDCIEFIFYLFNALLGLAKRAITSILLQVIFMGRMDKSLMPRKHELMDKSYVSYLGYMQLDLFYSHPILLTACYFWLLEVEPPFVKSAYDVHPSLGTTAGTELTRRANSQSLHGSTAVFKTLPNNAGDEEEEDQDGLINGDTHAAAPTPARSGASLPNHRRIRSDVSVLMDEHEASRARRRRIRNRVWLCVTLVHNPRLRKFRKHVIRAELAQVYERIERSTEQSSPTHHLNPLHNLLQRARPERVAATRSERALTSVFDRSFDADPPPYREMRNNPFFQIDDSSHEPSSQDPSQDASERSSMDLPDSSRGTPAQPRRATVSTTVDEVASDQRPDPFAMEDMEEDEYMEIGPSLRLEGEDEEDTAESTA</sequence>
<protein>
    <recommendedName>
        <fullName evidence="12">Receptor for retinol uptake STRA6</fullName>
    </recommendedName>
</protein>
<evidence type="ECO:0000256" key="9">
    <source>
        <dbReference type="SAM" id="Phobius"/>
    </source>
</evidence>
<dbReference type="InParanoid" id="A9V5J7"/>
<evidence type="ECO:0008006" key="12">
    <source>
        <dbReference type="Google" id="ProtNLM"/>
    </source>
</evidence>
<feature type="compositionally biased region" description="Basic and acidic residues" evidence="8">
    <location>
        <begin position="1065"/>
        <end position="1077"/>
    </location>
</feature>
<feature type="transmembrane region" description="Helical" evidence="9">
    <location>
        <begin position="435"/>
        <end position="454"/>
    </location>
</feature>
<feature type="transmembrane region" description="Helical" evidence="9">
    <location>
        <begin position="587"/>
        <end position="606"/>
    </location>
</feature>
<feature type="compositionally biased region" description="Acidic residues" evidence="8">
    <location>
        <begin position="1162"/>
        <end position="1172"/>
    </location>
</feature>